<evidence type="ECO:0000256" key="11">
    <source>
        <dbReference type="HAMAP-Rule" id="MF_03046"/>
    </source>
</evidence>
<dbReference type="GO" id="GO:0015031">
    <property type="term" value="P:protein transport"/>
    <property type="evidence" value="ECO:0007669"/>
    <property type="project" value="UniProtKB-KW"/>
</dbReference>
<evidence type="ECO:0000256" key="6">
    <source>
        <dbReference type="ARBA" id="ARBA00023010"/>
    </source>
</evidence>
<comment type="subunit">
    <text evidence="11">Component of the nuclear pore complex (NPC)-associated TREX-2 complex (transcription and export complex 2). Component of the SAGA transcription coactivator-HAT complex. Within the SAGA complex, participates to a subcomplex of SAGA called the DUB module (deubiquitination module).</text>
</comment>
<dbReference type="GO" id="GO:0000124">
    <property type="term" value="C:SAGA complex"/>
    <property type="evidence" value="ECO:0007669"/>
    <property type="project" value="UniProtKB-UniRule"/>
</dbReference>
<keyword evidence="6 11" id="KW-0811">Translocation</keyword>
<dbReference type="FunFam" id="1.10.246.140:FF:000001">
    <property type="entry name" value="Transcription and mRNA export factor ENY2"/>
    <property type="match status" value="1"/>
</dbReference>
<name>A0A150GSJ5_GONPE</name>
<keyword evidence="7 11" id="KW-0805">Transcription regulation</keyword>
<evidence type="ECO:0000256" key="8">
    <source>
        <dbReference type="ARBA" id="ARBA00023159"/>
    </source>
</evidence>
<evidence type="ECO:0000256" key="10">
    <source>
        <dbReference type="ARBA" id="ARBA00023242"/>
    </source>
</evidence>
<gene>
    <name evidence="13" type="ORF">GPECTOR_8g17</name>
</gene>
<evidence type="ECO:0000256" key="5">
    <source>
        <dbReference type="ARBA" id="ARBA00022927"/>
    </source>
</evidence>
<dbReference type="GO" id="GO:0006325">
    <property type="term" value="P:chromatin organization"/>
    <property type="evidence" value="ECO:0007669"/>
    <property type="project" value="UniProtKB-KW"/>
</dbReference>
<dbReference type="GO" id="GO:0003713">
    <property type="term" value="F:transcription coactivator activity"/>
    <property type="evidence" value="ECO:0007669"/>
    <property type="project" value="UniProtKB-UniRule"/>
</dbReference>
<dbReference type="InterPro" id="IPR038212">
    <property type="entry name" value="TF_EnY2_sf"/>
</dbReference>
<reference evidence="14" key="1">
    <citation type="journal article" date="2016" name="Nat. Commun.">
        <title>The Gonium pectorale genome demonstrates co-option of cell cycle regulation during the evolution of multicellularity.</title>
        <authorList>
            <person name="Hanschen E.R."/>
            <person name="Marriage T.N."/>
            <person name="Ferris P.J."/>
            <person name="Hamaji T."/>
            <person name="Toyoda A."/>
            <person name="Fujiyama A."/>
            <person name="Neme R."/>
            <person name="Noguchi H."/>
            <person name="Minakuchi Y."/>
            <person name="Suzuki M."/>
            <person name="Kawai-Toyooka H."/>
            <person name="Smith D.R."/>
            <person name="Sparks H."/>
            <person name="Anderson J."/>
            <person name="Bakaric R."/>
            <person name="Luria V."/>
            <person name="Karger A."/>
            <person name="Kirschner M.W."/>
            <person name="Durand P.M."/>
            <person name="Michod R.E."/>
            <person name="Nozaki H."/>
            <person name="Olson B.J."/>
        </authorList>
    </citation>
    <scope>NUCLEOTIDE SEQUENCE [LARGE SCALE GENOMIC DNA]</scope>
    <source>
        <strain evidence="14">NIES-2863</strain>
    </source>
</reference>
<dbReference type="STRING" id="33097.A0A150GSJ5"/>
<dbReference type="GO" id="GO:0006368">
    <property type="term" value="P:transcription elongation by RNA polymerase II"/>
    <property type="evidence" value="ECO:0007669"/>
    <property type="project" value="UniProtKB-UniRule"/>
</dbReference>
<evidence type="ECO:0000256" key="4">
    <source>
        <dbReference type="ARBA" id="ARBA00022853"/>
    </source>
</evidence>
<keyword evidence="4 11" id="KW-0156">Chromatin regulator</keyword>
<keyword evidence="3 11" id="KW-0509">mRNA transport</keyword>
<dbReference type="HAMAP" id="MF_03046">
    <property type="entry name" value="ENY2_Sus1"/>
    <property type="match status" value="1"/>
</dbReference>
<dbReference type="AlphaFoldDB" id="A0A150GSJ5"/>
<dbReference type="Gene3D" id="1.10.246.140">
    <property type="match status" value="1"/>
</dbReference>
<comment type="subcellular location">
    <subcellularLocation>
        <location evidence="1 11">Nucleus</location>
        <location evidence="1 11">Nucleoplasm</location>
    </subcellularLocation>
</comment>
<organism evidence="13 14">
    <name type="scientific">Gonium pectorale</name>
    <name type="common">Green alga</name>
    <dbReference type="NCBI Taxonomy" id="33097"/>
    <lineage>
        <taxon>Eukaryota</taxon>
        <taxon>Viridiplantae</taxon>
        <taxon>Chlorophyta</taxon>
        <taxon>core chlorophytes</taxon>
        <taxon>Chlorophyceae</taxon>
        <taxon>CS clade</taxon>
        <taxon>Chlamydomonadales</taxon>
        <taxon>Volvocaceae</taxon>
        <taxon>Gonium</taxon>
    </lineage>
</organism>
<evidence type="ECO:0000256" key="1">
    <source>
        <dbReference type="ARBA" id="ARBA00004642"/>
    </source>
</evidence>
<keyword evidence="9 11" id="KW-0804">Transcription</keyword>
<evidence type="ECO:0000256" key="2">
    <source>
        <dbReference type="ARBA" id="ARBA00022448"/>
    </source>
</evidence>
<dbReference type="GO" id="GO:0005643">
    <property type="term" value="C:nuclear pore"/>
    <property type="evidence" value="ECO:0007669"/>
    <property type="project" value="UniProtKB-UniRule"/>
</dbReference>
<evidence type="ECO:0000256" key="3">
    <source>
        <dbReference type="ARBA" id="ARBA00022816"/>
    </source>
</evidence>
<proteinExistence type="inferred from homology"/>
<keyword evidence="8 11" id="KW-0010">Activator</keyword>
<dbReference type="InterPro" id="IPR018783">
    <property type="entry name" value="TF_ENY2"/>
</dbReference>
<keyword evidence="5 11" id="KW-0653">Protein transport</keyword>
<dbReference type="OrthoDB" id="6221744at2759"/>
<keyword evidence="2 11" id="KW-0813">Transport</keyword>
<dbReference type="Pfam" id="PF10163">
    <property type="entry name" value="EnY2"/>
    <property type="match status" value="1"/>
</dbReference>
<dbReference type="GO" id="GO:0070390">
    <property type="term" value="C:transcription export complex 2"/>
    <property type="evidence" value="ECO:0007669"/>
    <property type="project" value="UniProtKB-UniRule"/>
</dbReference>
<sequence length="111" mass="12299">MSQGPERGILKRTAPADSGEELRLEEKIRSHLTSSGKREELKQLLTARLTECGWRDDIKQRCREYVARSGSLQSVTTEEIVRAVRPAGRAAVPDSVKAELLAEIKKAITGI</sequence>
<comment type="function">
    <text evidence="11">Involved in mRNA export coupled transcription activation by association with both the TREX-2 and the SAGA complexes. The transcription regulatory histone acetylation (HAT) complex SAGA is a multiprotein complex that activates transcription by remodeling chromatin and mediating histone acetylation and deubiquitination. Within the SAGA complex, participates to a subcomplex that specifically deubiquitinates histones. The SAGA complex is recruited to specific gene promoters by activators, where it is required for transcription. The TREX-2 complex functions in docking export-competent ribonucleoprotein particles (mRNPs) to the nuclear entrance of the nuclear pore complex (nuclear basket). TREX-2 participates in mRNA export and accurate chromatin positioning in the nucleus by tethering genes to the nuclear periphery.</text>
</comment>
<feature type="region of interest" description="Disordered" evidence="12">
    <location>
        <begin position="1"/>
        <end position="23"/>
    </location>
</feature>
<evidence type="ECO:0000256" key="12">
    <source>
        <dbReference type="SAM" id="MobiDB-lite"/>
    </source>
</evidence>
<evidence type="ECO:0000313" key="13">
    <source>
        <dbReference type="EMBL" id="KXZ52781.1"/>
    </source>
</evidence>
<dbReference type="PANTHER" id="PTHR12514">
    <property type="entry name" value="ENHANCER OF YELLOW 2 TRANSCRIPTION FACTOR"/>
    <property type="match status" value="1"/>
</dbReference>
<protein>
    <recommendedName>
        <fullName evidence="11">Transcription and mRNA export factor ENY2</fullName>
    </recommendedName>
    <alternativeName>
        <fullName evidence="11">Enhancer of yellow 2 transcription factor homolog</fullName>
    </alternativeName>
</protein>
<keyword evidence="10 11" id="KW-0539">Nucleus</keyword>
<accession>A0A150GSJ5</accession>
<dbReference type="GO" id="GO:0006406">
    <property type="term" value="P:mRNA export from nucleus"/>
    <property type="evidence" value="ECO:0007669"/>
    <property type="project" value="UniProtKB-UniRule"/>
</dbReference>
<evidence type="ECO:0000313" key="14">
    <source>
        <dbReference type="Proteomes" id="UP000075714"/>
    </source>
</evidence>
<evidence type="ECO:0000256" key="7">
    <source>
        <dbReference type="ARBA" id="ARBA00023015"/>
    </source>
</evidence>
<comment type="caution">
    <text evidence="13">The sequence shown here is derived from an EMBL/GenBank/DDBJ whole genome shotgun (WGS) entry which is preliminary data.</text>
</comment>
<dbReference type="EMBL" id="LSYV01000009">
    <property type="protein sequence ID" value="KXZ52781.1"/>
    <property type="molecule type" value="Genomic_DNA"/>
</dbReference>
<dbReference type="Proteomes" id="UP000075714">
    <property type="component" value="Unassembled WGS sequence"/>
</dbReference>
<keyword evidence="14" id="KW-1185">Reference proteome</keyword>
<comment type="similarity">
    <text evidence="11">Belongs to the ENY2 family.</text>
</comment>
<dbReference type="GO" id="GO:0071819">
    <property type="term" value="C:DUBm complex"/>
    <property type="evidence" value="ECO:0007669"/>
    <property type="project" value="UniProtKB-UniRule"/>
</dbReference>
<evidence type="ECO:0000256" key="9">
    <source>
        <dbReference type="ARBA" id="ARBA00023163"/>
    </source>
</evidence>
<dbReference type="GO" id="GO:0005654">
    <property type="term" value="C:nucleoplasm"/>
    <property type="evidence" value="ECO:0007669"/>
    <property type="project" value="UniProtKB-SubCell"/>
</dbReference>